<evidence type="ECO:0000256" key="3">
    <source>
        <dbReference type="SAM" id="SignalP"/>
    </source>
</evidence>
<feature type="transmembrane region" description="Helical" evidence="2">
    <location>
        <begin position="186"/>
        <end position="208"/>
    </location>
</feature>
<organism evidence="4 5">
    <name type="scientific">Psilocybe cf. subviscida</name>
    <dbReference type="NCBI Taxonomy" id="2480587"/>
    <lineage>
        <taxon>Eukaryota</taxon>
        <taxon>Fungi</taxon>
        <taxon>Dikarya</taxon>
        <taxon>Basidiomycota</taxon>
        <taxon>Agaricomycotina</taxon>
        <taxon>Agaricomycetes</taxon>
        <taxon>Agaricomycetidae</taxon>
        <taxon>Agaricales</taxon>
        <taxon>Agaricineae</taxon>
        <taxon>Strophariaceae</taxon>
        <taxon>Psilocybe</taxon>
    </lineage>
</organism>
<reference evidence="4 5" key="1">
    <citation type="journal article" date="2020" name="ISME J.">
        <title>Uncovering the hidden diversity of litter-decomposition mechanisms in mushroom-forming fungi.</title>
        <authorList>
            <person name="Floudas D."/>
            <person name="Bentzer J."/>
            <person name="Ahren D."/>
            <person name="Johansson T."/>
            <person name="Persson P."/>
            <person name="Tunlid A."/>
        </authorList>
    </citation>
    <scope>NUCLEOTIDE SEQUENCE [LARGE SCALE GENOMIC DNA]</scope>
    <source>
        <strain evidence="4 5">CBS 101986</strain>
    </source>
</reference>
<keyword evidence="2" id="KW-0472">Membrane</keyword>
<evidence type="ECO:0000313" key="4">
    <source>
        <dbReference type="EMBL" id="KAF5330578.1"/>
    </source>
</evidence>
<protein>
    <recommendedName>
        <fullName evidence="6">Transmembrane protein</fullName>
    </recommendedName>
</protein>
<feature type="signal peptide" evidence="3">
    <location>
        <begin position="1"/>
        <end position="21"/>
    </location>
</feature>
<feature type="compositionally biased region" description="Polar residues" evidence="1">
    <location>
        <begin position="233"/>
        <end position="262"/>
    </location>
</feature>
<keyword evidence="3" id="KW-0732">Signal</keyword>
<dbReference type="Gene3D" id="1.20.5.510">
    <property type="entry name" value="Single helix bin"/>
    <property type="match status" value="1"/>
</dbReference>
<proteinExistence type="predicted"/>
<dbReference type="EMBL" id="JAACJJ010000001">
    <property type="protein sequence ID" value="KAF5330578.1"/>
    <property type="molecule type" value="Genomic_DNA"/>
</dbReference>
<feature type="chain" id="PRO_5034491423" description="Transmembrane protein" evidence="3">
    <location>
        <begin position="22"/>
        <end position="332"/>
    </location>
</feature>
<keyword evidence="2" id="KW-1133">Transmembrane helix</keyword>
<dbReference type="Proteomes" id="UP000567179">
    <property type="component" value="Unassembled WGS sequence"/>
</dbReference>
<evidence type="ECO:0000313" key="5">
    <source>
        <dbReference type="Proteomes" id="UP000567179"/>
    </source>
</evidence>
<comment type="caution">
    <text evidence="4">The sequence shown here is derived from an EMBL/GenBank/DDBJ whole genome shotgun (WGS) entry which is preliminary data.</text>
</comment>
<feature type="region of interest" description="Disordered" evidence="1">
    <location>
        <begin position="311"/>
        <end position="332"/>
    </location>
</feature>
<feature type="region of interest" description="Disordered" evidence="1">
    <location>
        <begin position="224"/>
        <end position="263"/>
    </location>
</feature>
<evidence type="ECO:0000256" key="2">
    <source>
        <dbReference type="SAM" id="Phobius"/>
    </source>
</evidence>
<evidence type="ECO:0000256" key="1">
    <source>
        <dbReference type="SAM" id="MobiDB-lite"/>
    </source>
</evidence>
<accession>A0A8H5BXY1</accession>
<sequence>MLQAAGALFAFSLLLPAGVAAQTSTTPKAQCLSGVATWSYNSEGDSPCDIAMSLAGVCIGTTFTLAPLGDGFVYLGPDVLNATPCRCSSVYYSLLSACAFCQDRQYIDWDRYKSNCTTVYSQVFAQPLPAGVGVPNYAYLDVEASGTFNVTAASTAGGPESTRLPSATGSSRPTGTGGKKSNTGAIAGGVVGGVVALLAIAGLVSWLLRRRRANKVPASSYDPNLLVGPSEPSPQTHNTSPTLVSTPETGYPTTHITGSSLGQKVYDPNDPTTFPAFHNVENATYNPYDSSPNVSSGQTGYQPQMAQYNNGGAAFQQPHTPARPHYTGAPEV</sequence>
<keyword evidence="5" id="KW-1185">Reference proteome</keyword>
<dbReference type="OrthoDB" id="2576311at2759"/>
<name>A0A8H5BXY1_9AGAR</name>
<keyword evidence="2" id="KW-0812">Transmembrane</keyword>
<dbReference type="AlphaFoldDB" id="A0A8H5BXY1"/>
<gene>
    <name evidence="4" type="ORF">D9619_005902</name>
</gene>
<evidence type="ECO:0008006" key="6">
    <source>
        <dbReference type="Google" id="ProtNLM"/>
    </source>
</evidence>
<feature type="region of interest" description="Disordered" evidence="1">
    <location>
        <begin position="154"/>
        <end position="182"/>
    </location>
</feature>
<feature type="compositionally biased region" description="Polar residues" evidence="1">
    <location>
        <begin position="163"/>
        <end position="182"/>
    </location>
</feature>